<evidence type="ECO:0000259" key="15">
    <source>
        <dbReference type="Pfam" id="PF07715"/>
    </source>
</evidence>
<dbReference type="GO" id="GO:0006826">
    <property type="term" value="P:iron ion transport"/>
    <property type="evidence" value="ECO:0007669"/>
    <property type="project" value="UniProtKB-KW"/>
</dbReference>
<keyword evidence="8 12" id="KW-0798">TonB box</keyword>
<dbReference type="InterPro" id="IPR000531">
    <property type="entry name" value="Beta-barrel_TonB"/>
</dbReference>
<dbReference type="SUPFAM" id="SSF56935">
    <property type="entry name" value="Porins"/>
    <property type="match status" value="1"/>
</dbReference>
<evidence type="ECO:0000256" key="4">
    <source>
        <dbReference type="ARBA" id="ARBA00022496"/>
    </source>
</evidence>
<evidence type="ECO:0000256" key="8">
    <source>
        <dbReference type="ARBA" id="ARBA00023077"/>
    </source>
</evidence>
<evidence type="ECO:0000256" key="2">
    <source>
        <dbReference type="ARBA" id="ARBA00022448"/>
    </source>
</evidence>
<dbReference type="Proteomes" id="UP000318681">
    <property type="component" value="Unassembled WGS sequence"/>
</dbReference>
<evidence type="ECO:0000256" key="12">
    <source>
        <dbReference type="RuleBase" id="RU003357"/>
    </source>
</evidence>
<dbReference type="OrthoDB" id="7455607at2"/>
<keyword evidence="4" id="KW-0410">Iron transport</keyword>
<comment type="caution">
    <text evidence="16">The sequence shown here is derived from an EMBL/GenBank/DDBJ whole genome shotgun (WGS) entry which is preliminary data.</text>
</comment>
<protein>
    <submittedName>
        <fullName evidence="16">TonB-dependent receptor</fullName>
    </submittedName>
</protein>
<dbReference type="InterPro" id="IPR036942">
    <property type="entry name" value="Beta-barrel_TonB_sf"/>
</dbReference>
<keyword evidence="7" id="KW-0406">Ion transport</keyword>
<keyword evidence="5 11" id="KW-0812">Transmembrane</keyword>
<feature type="domain" description="TonB-dependent receptor plug" evidence="15">
    <location>
        <begin position="63"/>
        <end position="173"/>
    </location>
</feature>
<organism evidence="16 17">
    <name type="scientific">Alterirhizorhabdus solaris</name>
    <dbReference type="NCBI Taxonomy" id="2529389"/>
    <lineage>
        <taxon>Bacteria</taxon>
        <taxon>Pseudomonadati</taxon>
        <taxon>Pseudomonadota</taxon>
        <taxon>Alphaproteobacteria</taxon>
        <taxon>Sphingomonadales</taxon>
        <taxon>Rhizorhabdaceae</taxon>
        <taxon>Alterirhizorhabdus</taxon>
    </lineage>
</organism>
<feature type="region of interest" description="Disordered" evidence="13">
    <location>
        <begin position="1"/>
        <end position="30"/>
    </location>
</feature>
<dbReference type="InterPro" id="IPR039426">
    <property type="entry name" value="TonB-dep_rcpt-like"/>
</dbReference>
<keyword evidence="3 11" id="KW-1134">Transmembrane beta strand</keyword>
<evidence type="ECO:0000256" key="9">
    <source>
        <dbReference type="ARBA" id="ARBA00023136"/>
    </source>
</evidence>
<evidence type="ECO:0000259" key="14">
    <source>
        <dbReference type="Pfam" id="PF00593"/>
    </source>
</evidence>
<dbReference type="GO" id="GO:0009279">
    <property type="term" value="C:cell outer membrane"/>
    <property type="evidence" value="ECO:0007669"/>
    <property type="project" value="UniProtKB-SubCell"/>
</dbReference>
<evidence type="ECO:0000313" key="17">
    <source>
        <dbReference type="Proteomes" id="UP000318681"/>
    </source>
</evidence>
<keyword evidence="17" id="KW-1185">Reference proteome</keyword>
<evidence type="ECO:0000256" key="13">
    <source>
        <dbReference type="SAM" id="MobiDB-lite"/>
    </source>
</evidence>
<accession>A0A558RD76</accession>
<dbReference type="PANTHER" id="PTHR32552">
    <property type="entry name" value="FERRICHROME IRON RECEPTOR-RELATED"/>
    <property type="match status" value="1"/>
</dbReference>
<dbReference type="Pfam" id="PF07715">
    <property type="entry name" value="Plug"/>
    <property type="match status" value="1"/>
</dbReference>
<dbReference type="InterPro" id="IPR012910">
    <property type="entry name" value="Plug_dom"/>
</dbReference>
<evidence type="ECO:0000256" key="11">
    <source>
        <dbReference type="PROSITE-ProRule" id="PRU01360"/>
    </source>
</evidence>
<keyword evidence="9 11" id="KW-0472">Membrane</keyword>
<evidence type="ECO:0000256" key="7">
    <source>
        <dbReference type="ARBA" id="ARBA00023065"/>
    </source>
</evidence>
<dbReference type="Pfam" id="PF00593">
    <property type="entry name" value="TonB_dep_Rec_b-barrel"/>
    <property type="match status" value="1"/>
</dbReference>
<dbReference type="AlphaFoldDB" id="A0A558RD76"/>
<dbReference type="Gene3D" id="2.40.170.20">
    <property type="entry name" value="TonB-dependent receptor, beta-barrel domain"/>
    <property type="match status" value="1"/>
</dbReference>
<keyword evidence="2 11" id="KW-0813">Transport</keyword>
<evidence type="ECO:0000256" key="1">
    <source>
        <dbReference type="ARBA" id="ARBA00004571"/>
    </source>
</evidence>
<evidence type="ECO:0000256" key="5">
    <source>
        <dbReference type="ARBA" id="ARBA00022692"/>
    </source>
</evidence>
<keyword evidence="16" id="KW-0675">Receptor</keyword>
<comment type="similarity">
    <text evidence="11 12">Belongs to the TonB-dependent receptor family.</text>
</comment>
<keyword evidence="10 11" id="KW-0998">Cell outer membrane</keyword>
<dbReference type="PROSITE" id="PS52016">
    <property type="entry name" value="TONB_DEPENDENT_REC_3"/>
    <property type="match status" value="1"/>
</dbReference>
<evidence type="ECO:0000256" key="10">
    <source>
        <dbReference type="ARBA" id="ARBA00023237"/>
    </source>
</evidence>
<feature type="domain" description="TonB-dependent receptor-like beta-barrel" evidence="14">
    <location>
        <begin position="342"/>
        <end position="774"/>
    </location>
</feature>
<evidence type="ECO:0000313" key="16">
    <source>
        <dbReference type="EMBL" id="TVV77182.1"/>
    </source>
</evidence>
<dbReference type="EMBL" id="VNIM01000004">
    <property type="protein sequence ID" value="TVV77182.1"/>
    <property type="molecule type" value="Genomic_DNA"/>
</dbReference>
<comment type="subcellular location">
    <subcellularLocation>
        <location evidence="1 11">Cell outer membrane</location>
        <topology evidence="1 11">Multi-pass membrane protein</topology>
    </subcellularLocation>
</comment>
<evidence type="ECO:0000256" key="3">
    <source>
        <dbReference type="ARBA" id="ARBA00022452"/>
    </source>
</evidence>
<evidence type="ECO:0000256" key="6">
    <source>
        <dbReference type="ARBA" id="ARBA00023004"/>
    </source>
</evidence>
<proteinExistence type="inferred from homology"/>
<gene>
    <name evidence="16" type="ORF">FOY91_01935</name>
</gene>
<dbReference type="PANTHER" id="PTHR32552:SF81">
    <property type="entry name" value="TONB-DEPENDENT OUTER MEMBRANE RECEPTOR"/>
    <property type="match status" value="1"/>
</dbReference>
<keyword evidence="6" id="KW-0408">Iron</keyword>
<sequence length="812" mass="86641">MPAIAAAQLNAPTADAVGQSGTNPHDPAVTTAVGEANAAPQAGEATGGIQDIVVTARRTEESLQRTPIAVTALSSQALVTAKVENVRDLQQTAPGLVIGRGSAGSDGFAFIAVRGQGNLQPILANDPAVATYIDGVYVARPSTGLTDLQDIQRVEVLRGPQGTLFGRNTTGGAINILSNDPTDEFTVLVKGEYGNFDNKSVAGTINVPLAEGLAARITGSFRDRDGFGKNTLTRRPISDTNNRFIRGKIKYDAGGIDIVLAGDYNKTKNKGQQVAIETFNPAIVPAAFQPGLRAALLTKHRWWANQATGTAVPAGAVFPTLPADVRALYGVQPFNELETYGFSGTVSGEVGSLKLKSITGYRHSKNYALSDTDASSVPLLATYAGSASYYLSQEFQVSGEITDSLSFITGAYYGKEHGYEFSRSQIFGGLIRDSNADATNKTYGLFAQLYYQITPELRAVGGFRYTWDKRDTILHNAQVLGLPYNAAVAGTPTGINCTVTPTDPVTATTCNQAQNAKFNYPAWNAGLDYQVTDKLFVYVATRGAAKAGGWNLRAGGLPAFSPEKVRDVEGGLKVDLFDRRVRFNTALFHTWKSDNQAIVNSFVPGIGVTQYIQNNGAVRIWGIENELTVVPYEGLTVSANMSLQDGKYKKGSFNEVQVVAGSGCTNPSGVVNGCVVDLSGLPLLQLPKSQFNISATQRFPIGNGNLAVTGAYAFVGSQHFDAVKAADQQSAATKAAYAVENRFGKIPGYGLFNGRIAYKLDEPNLEVAVYGRNLLNKKYIARRFPDLYRSLGISDAYVGEPGTFGMEITFGF</sequence>
<reference evidence="16 17" key="1">
    <citation type="submission" date="2019-07" db="EMBL/GenBank/DDBJ databases">
        <title>Sphingomonas solaris sp. nov., isolated from a solar panel from Boston, Massachusetts.</title>
        <authorList>
            <person name="Tanner K."/>
            <person name="Pascual J."/>
            <person name="Mancuso C."/>
            <person name="Pereto J."/>
            <person name="Khalil A."/>
            <person name="Vilanova C."/>
        </authorList>
    </citation>
    <scope>NUCLEOTIDE SEQUENCE [LARGE SCALE GENOMIC DNA]</scope>
    <source>
        <strain evidence="16 17">R4DWN</strain>
    </source>
</reference>
<name>A0A558RD76_9SPHN</name>